<evidence type="ECO:0000313" key="3">
    <source>
        <dbReference type="Proteomes" id="UP001215598"/>
    </source>
</evidence>
<sequence length="99" mass="11266">MPSPSPSPSPLLLPHSHYPPTTCFLLSISITLLFDIHPFISHIFDRIQYTPHTYMARTQHGLVLAWTVTDYGLLVGIPASNQAIKLYLFHEIQYCSVRM</sequence>
<dbReference type="EMBL" id="JARKIB010000023">
    <property type="protein sequence ID" value="KAJ7766732.1"/>
    <property type="molecule type" value="Genomic_DNA"/>
</dbReference>
<dbReference type="Proteomes" id="UP001215598">
    <property type="component" value="Unassembled WGS sequence"/>
</dbReference>
<keyword evidence="1" id="KW-1133">Transmembrane helix</keyword>
<feature type="transmembrane region" description="Helical" evidence="1">
    <location>
        <begin position="17"/>
        <end position="36"/>
    </location>
</feature>
<reference evidence="2" key="1">
    <citation type="submission" date="2023-03" db="EMBL/GenBank/DDBJ databases">
        <title>Massive genome expansion in bonnet fungi (Mycena s.s.) driven by repeated elements and novel gene families across ecological guilds.</title>
        <authorList>
            <consortium name="Lawrence Berkeley National Laboratory"/>
            <person name="Harder C.B."/>
            <person name="Miyauchi S."/>
            <person name="Viragh M."/>
            <person name="Kuo A."/>
            <person name="Thoen E."/>
            <person name="Andreopoulos B."/>
            <person name="Lu D."/>
            <person name="Skrede I."/>
            <person name="Drula E."/>
            <person name="Henrissat B."/>
            <person name="Morin E."/>
            <person name="Kohler A."/>
            <person name="Barry K."/>
            <person name="LaButti K."/>
            <person name="Morin E."/>
            <person name="Salamov A."/>
            <person name="Lipzen A."/>
            <person name="Mereny Z."/>
            <person name="Hegedus B."/>
            <person name="Baldrian P."/>
            <person name="Stursova M."/>
            <person name="Weitz H."/>
            <person name="Taylor A."/>
            <person name="Grigoriev I.V."/>
            <person name="Nagy L.G."/>
            <person name="Martin F."/>
            <person name="Kauserud H."/>
        </authorList>
    </citation>
    <scope>NUCLEOTIDE SEQUENCE</scope>
    <source>
        <strain evidence="2">CBHHK182m</strain>
    </source>
</reference>
<accession>A0AAD7JN02</accession>
<protein>
    <submittedName>
        <fullName evidence="2">Uncharacterized protein</fullName>
    </submittedName>
</protein>
<keyword evidence="1" id="KW-0812">Transmembrane</keyword>
<name>A0AAD7JN02_9AGAR</name>
<organism evidence="2 3">
    <name type="scientific">Mycena metata</name>
    <dbReference type="NCBI Taxonomy" id="1033252"/>
    <lineage>
        <taxon>Eukaryota</taxon>
        <taxon>Fungi</taxon>
        <taxon>Dikarya</taxon>
        <taxon>Basidiomycota</taxon>
        <taxon>Agaricomycotina</taxon>
        <taxon>Agaricomycetes</taxon>
        <taxon>Agaricomycetidae</taxon>
        <taxon>Agaricales</taxon>
        <taxon>Marasmiineae</taxon>
        <taxon>Mycenaceae</taxon>
        <taxon>Mycena</taxon>
    </lineage>
</organism>
<keyword evidence="1" id="KW-0472">Membrane</keyword>
<dbReference type="AlphaFoldDB" id="A0AAD7JN02"/>
<gene>
    <name evidence="2" type="ORF">B0H16DRAFT_1522367</name>
</gene>
<evidence type="ECO:0000313" key="2">
    <source>
        <dbReference type="EMBL" id="KAJ7766732.1"/>
    </source>
</evidence>
<proteinExistence type="predicted"/>
<evidence type="ECO:0000256" key="1">
    <source>
        <dbReference type="SAM" id="Phobius"/>
    </source>
</evidence>
<comment type="caution">
    <text evidence="2">The sequence shown here is derived from an EMBL/GenBank/DDBJ whole genome shotgun (WGS) entry which is preliminary data.</text>
</comment>
<keyword evidence="3" id="KW-1185">Reference proteome</keyword>